<dbReference type="eggNOG" id="ENOG502S2NU">
    <property type="taxonomic scope" value="Eukaryota"/>
</dbReference>
<organism evidence="3 4">
    <name type="scientific">Anolis carolinensis</name>
    <name type="common">Green anole</name>
    <name type="synonym">American chameleon</name>
    <dbReference type="NCBI Taxonomy" id="28377"/>
    <lineage>
        <taxon>Eukaryota</taxon>
        <taxon>Metazoa</taxon>
        <taxon>Chordata</taxon>
        <taxon>Craniata</taxon>
        <taxon>Vertebrata</taxon>
        <taxon>Euteleostomi</taxon>
        <taxon>Lepidosauria</taxon>
        <taxon>Squamata</taxon>
        <taxon>Bifurcata</taxon>
        <taxon>Unidentata</taxon>
        <taxon>Episquamata</taxon>
        <taxon>Toxicofera</taxon>
        <taxon>Iguania</taxon>
        <taxon>Dactyloidae</taxon>
        <taxon>Anolis</taxon>
    </lineage>
</organism>
<dbReference type="Bgee" id="ENSACAG00000026010">
    <property type="expression patterns" value="Expressed in dewlap and 7 other cell types or tissues"/>
</dbReference>
<dbReference type="Ensembl" id="ENSACAT00000023847.3">
    <property type="protein sequence ID" value="ENSACAP00000019402.3"/>
    <property type="gene ID" value="ENSACAG00000026010.3"/>
</dbReference>
<keyword evidence="4" id="KW-1185">Reference proteome</keyword>
<reference evidence="3" key="2">
    <citation type="submission" date="2025-08" db="UniProtKB">
        <authorList>
            <consortium name="Ensembl"/>
        </authorList>
    </citation>
    <scope>IDENTIFICATION</scope>
</reference>
<dbReference type="HOGENOM" id="CLU_1431013_0_0_1"/>
<dbReference type="GO" id="GO:0003723">
    <property type="term" value="F:RNA binding"/>
    <property type="evidence" value="ECO:0007669"/>
    <property type="project" value="UniProtKB-UniRule"/>
</dbReference>
<gene>
    <name evidence="3" type="primary">rbm44</name>
</gene>
<dbReference type="Pfam" id="PF00076">
    <property type="entry name" value="RRM_1"/>
    <property type="match status" value="1"/>
</dbReference>
<dbReference type="SUPFAM" id="SSF54928">
    <property type="entry name" value="RNA-binding domain, RBD"/>
    <property type="match status" value="1"/>
</dbReference>
<dbReference type="AlphaFoldDB" id="G1KWK7"/>
<dbReference type="InParanoid" id="G1KWK7"/>
<dbReference type="InterPro" id="IPR000504">
    <property type="entry name" value="RRM_dom"/>
</dbReference>
<dbReference type="GeneTree" id="ENSGT00940000165690"/>
<dbReference type="OrthoDB" id="9941526at2759"/>
<evidence type="ECO:0000313" key="3">
    <source>
        <dbReference type="Ensembl" id="ENSACAP00000019402.3"/>
    </source>
</evidence>
<evidence type="ECO:0000313" key="4">
    <source>
        <dbReference type="Proteomes" id="UP000001646"/>
    </source>
</evidence>
<dbReference type="SMART" id="SM00360">
    <property type="entry name" value="RRM"/>
    <property type="match status" value="1"/>
</dbReference>
<dbReference type="InterPro" id="IPR012677">
    <property type="entry name" value="Nucleotide-bd_a/b_plait_sf"/>
</dbReference>
<dbReference type="Gene3D" id="3.30.70.330">
    <property type="match status" value="1"/>
</dbReference>
<dbReference type="InterPro" id="IPR035979">
    <property type="entry name" value="RBD_domain_sf"/>
</dbReference>
<keyword evidence="1" id="KW-0694">RNA-binding</keyword>
<reference evidence="3" key="3">
    <citation type="submission" date="2025-09" db="UniProtKB">
        <authorList>
            <consortium name="Ensembl"/>
        </authorList>
    </citation>
    <scope>IDENTIFICATION</scope>
</reference>
<feature type="domain" description="RRM" evidence="2">
    <location>
        <begin position="732"/>
        <end position="806"/>
    </location>
</feature>
<dbReference type="PROSITE" id="PS50102">
    <property type="entry name" value="RRM"/>
    <property type="match status" value="1"/>
</dbReference>
<protein>
    <recommendedName>
        <fullName evidence="2">RRM domain-containing protein</fullName>
    </recommendedName>
</protein>
<dbReference type="CDD" id="cd12248">
    <property type="entry name" value="RRM_RBM44"/>
    <property type="match status" value="1"/>
</dbReference>
<reference evidence="3 4" key="1">
    <citation type="submission" date="2009-12" db="EMBL/GenBank/DDBJ databases">
        <title>The Genome Sequence of Anolis carolinensis (Green Anole Lizard).</title>
        <authorList>
            <consortium name="The Genome Sequencing Platform"/>
            <person name="Di Palma F."/>
            <person name="Alfoldi J."/>
            <person name="Heiman D."/>
            <person name="Young S."/>
            <person name="Grabherr M."/>
            <person name="Johnson J."/>
            <person name="Lander E.S."/>
            <person name="Lindblad-Toh K."/>
        </authorList>
    </citation>
    <scope>NUCLEOTIDE SEQUENCE [LARGE SCALE GENOMIC DNA]</scope>
    <source>
        <strain evidence="3 4">JBL SC #1</strain>
    </source>
</reference>
<proteinExistence type="predicted"/>
<evidence type="ECO:0000256" key="1">
    <source>
        <dbReference type="PROSITE-ProRule" id="PRU00176"/>
    </source>
</evidence>
<accession>G1KWK7</accession>
<evidence type="ECO:0000259" key="2">
    <source>
        <dbReference type="PROSITE" id="PS50102"/>
    </source>
</evidence>
<dbReference type="Proteomes" id="UP000001646">
    <property type="component" value="Chromosome 1"/>
</dbReference>
<name>G1KWK7_ANOCA</name>
<sequence length="1027" mass="113527">MSCLPHFNVLWVSPPYYTRQWFLGDHSVYEQVTYIVVPLYGHPRAPISTPEISGCSANPFPAAPPGSSFAFNRHPRQNCYRYAAAGMNATAETNACKADALERHNTIQSSSADRNVAFNSHQLSSDSSDRSRFNKDMLNLMDSRIHFNARTSEHSGKNQYKSTVLNAAHKSEHSAKTEINNMSSEHQAGANCSISSQSCYLSFSELTLTKETLANLSSTVDEKCKSLCKEQQKISIPPEDDTDGDINVHIDEDLPHLINNQNDYRCSELDDDSQLEYHSAEEQDCVCHSSSYTQKKETSQTFHTKESASCMAGGQPKLNKLENKPNISHYYSFSERPELSQMFQDGNSKVDYCFDSDGQERHETVNMFCGNEGLVSVKASRENKNPKSFLVSKSGIDGKTKANSLTGATQTLQSPVLTSGVELDFLDPCAHEQSVALSAHGICTCKLHGGYEESFSNSELKRVKMSKSTVNQAVDATSDFRACFTTSRATNVKVTVMTRAQNTTITMMNKERPNKWLTDSHRSVSCNTDWTFISGNAKTTDSQIAVTDILENCGWKSKTEDPLECKNSRSKEFNEIPKRLMQLSQEISDHLPKCCKEICQRTVKAEMQLLNMIYQIYSQHCVQTSKDAMNEKDVNSSASEIVSSVSEVSLSENIEGSSHSLVTHQISENLNPSNNNAKEWQNDLIESGSSISEETAEDWFDATENLSVSDAALSSTEMQTVDDIKKVSKNNIFVHVGNLSPIVSEVDLWLHFHQYNVSSISICGLSENYRYASLSFKSASDASLAVKKVNGELIKGQAVKVRLVKTARENGVSHCKCSVKPEHECQRLQTCSEKTGKNCNVNLKVPPSALVSPRAVTSSPVSSKRPDASKVSIKFPSPAVSNVCPPTLESSKLPLCAFSTSKVPDSGFKFSKPSSRNGCFEKDQQDVAESHLLLGSVQCTPSPFSNNVEFPNTLNLKGFRKIVKNLEVLHPEVSRDNIVNALLEVKEQKGLLGGLPLSTIVEMASSLLNKKFTTKYEGNGNNNLRNK</sequence>